<gene>
    <name evidence="2" type="ORF">CLV45_0829</name>
</gene>
<organism evidence="2 3">
    <name type="scientific">Hymenobacter chitinivorans DSM 11115</name>
    <dbReference type="NCBI Taxonomy" id="1121954"/>
    <lineage>
        <taxon>Bacteria</taxon>
        <taxon>Pseudomonadati</taxon>
        <taxon>Bacteroidota</taxon>
        <taxon>Cytophagia</taxon>
        <taxon>Cytophagales</taxon>
        <taxon>Hymenobacteraceae</taxon>
        <taxon>Hymenobacter</taxon>
    </lineage>
</organism>
<comment type="caution">
    <text evidence="2">The sequence shown here is derived from an EMBL/GenBank/DDBJ whole genome shotgun (WGS) entry which is preliminary data.</text>
</comment>
<evidence type="ECO:0008006" key="4">
    <source>
        <dbReference type="Google" id="ProtNLM"/>
    </source>
</evidence>
<evidence type="ECO:0000256" key="1">
    <source>
        <dbReference type="SAM" id="Coils"/>
    </source>
</evidence>
<dbReference type="InterPro" id="IPR010982">
    <property type="entry name" value="Lambda_DNA-bd_dom_sf"/>
</dbReference>
<proteinExistence type="predicted"/>
<protein>
    <recommendedName>
        <fullName evidence="4">HTH cro/C1-type domain-containing protein</fullName>
    </recommendedName>
</protein>
<reference evidence="2 3" key="1">
    <citation type="submission" date="2017-11" db="EMBL/GenBank/DDBJ databases">
        <title>Genomic Encyclopedia of Archaeal and Bacterial Type Strains, Phase II (KMG-II): From Individual Species to Whole Genera.</title>
        <authorList>
            <person name="Goeker M."/>
        </authorList>
    </citation>
    <scope>NUCLEOTIDE SEQUENCE [LARGE SCALE GENOMIC DNA]</scope>
    <source>
        <strain evidence="2 3">DSM 11115</strain>
    </source>
</reference>
<keyword evidence="1" id="KW-0175">Coiled coil</keyword>
<feature type="coiled-coil region" evidence="1">
    <location>
        <begin position="111"/>
        <end position="138"/>
    </location>
</feature>
<accession>A0A2M9BN99</accession>
<keyword evidence="3" id="KW-1185">Reference proteome</keyword>
<dbReference type="AlphaFoldDB" id="A0A2M9BN99"/>
<dbReference type="OrthoDB" id="980419at2"/>
<dbReference type="Gene3D" id="1.10.260.40">
    <property type="entry name" value="lambda repressor-like DNA-binding domains"/>
    <property type="match status" value="1"/>
</dbReference>
<evidence type="ECO:0000313" key="2">
    <source>
        <dbReference type="EMBL" id="PJJ59412.1"/>
    </source>
</evidence>
<evidence type="ECO:0000313" key="3">
    <source>
        <dbReference type="Proteomes" id="UP000228535"/>
    </source>
</evidence>
<name>A0A2M9BN99_9BACT</name>
<dbReference type="RefSeq" id="WP_157807283.1">
    <property type="nucleotide sequence ID" value="NZ_PGFA01000001.1"/>
</dbReference>
<dbReference type="EMBL" id="PGFA01000001">
    <property type="protein sequence ID" value="PJJ59412.1"/>
    <property type="molecule type" value="Genomic_DNA"/>
</dbReference>
<dbReference type="Proteomes" id="UP000228535">
    <property type="component" value="Unassembled WGS sequence"/>
</dbReference>
<dbReference type="GO" id="GO:0003677">
    <property type="term" value="F:DNA binding"/>
    <property type="evidence" value="ECO:0007669"/>
    <property type="project" value="InterPro"/>
</dbReference>
<dbReference type="SUPFAM" id="SSF47413">
    <property type="entry name" value="lambda repressor-like DNA-binding domains"/>
    <property type="match status" value="1"/>
</dbReference>
<sequence length="164" mass="17866">MEEPEYSINQRIAVLVDLKAKGNKSSFARHIGVAPSVVSDILGGRKNKPGFDILNKIASAYSDVNTSWLLLGEGEIFTSGGDTPLTQTNVSGKKNAVNIAGGKATQTNTTLSDCEKERDLYRAERDLAQKEVALLRDQLAMKDDLIAAKDEMLQLLRGGYNRPN</sequence>